<evidence type="ECO:0000313" key="2">
    <source>
        <dbReference type="EMBL" id="MFC3765640.1"/>
    </source>
</evidence>
<keyword evidence="1" id="KW-0732">Signal</keyword>
<feature type="signal peptide" evidence="1">
    <location>
        <begin position="1"/>
        <end position="20"/>
    </location>
</feature>
<keyword evidence="3" id="KW-1185">Reference proteome</keyword>
<protein>
    <submittedName>
        <fullName evidence="2">Uncharacterized protein</fullName>
    </submittedName>
</protein>
<organism evidence="2 3">
    <name type="scientific">Tenggerimyces flavus</name>
    <dbReference type="NCBI Taxonomy" id="1708749"/>
    <lineage>
        <taxon>Bacteria</taxon>
        <taxon>Bacillati</taxon>
        <taxon>Actinomycetota</taxon>
        <taxon>Actinomycetes</taxon>
        <taxon>Propionibacteriales</taxon>
        <taxon>Nocardioidaceae</taxon>
        <taxon>Tenggerimyces</taxon>
    </lineage>
</organism>
<gene>
    <name evidence="2" type="ORF">ACFOUW_32730</name>
</gene>
<dbReference type="Gene3D" id="3.20.20.80">
    <property type="entry name" value="Glycosidases"/>
    <property type="match status" value="1"/>
</dbReference>
<evidence type="ECO:0000313" key="3">
    <source>
        <dbReference type="Proteomes" id="UP001595699"/>
    </source>
</evidence>
<dbReference type="Proteomes" id="UP001595699">
    <property type="component" value="Unassembled WGS sequence"/>
</dbReference>
<proteinExistence type="predicted"/>
<dbReference type="PANTHER" id="PTHR12631">
    <property type="entry name" value="ALPHA-L-IDURONIDASE"/>
    <property type="match status" value="1"/>
</dbReference>
<accession>A0ABV7YNC7</accession>
<dbReference type="RefSeq" id="WP_205116488.1">
    <property type="nucleotide sequence ID" value="NZ_JAFBCM010000001.1"/>
</dbReference>
<dbReference type="InterPro" id="IPR051923">
    <property type="entry name" value="Glycosyl_Hydrolase_39"/>
</dbReference>
<feature type="chain" id="PRO_5046359285" evidence="1">
    <location>
        <begin position="21"/>
        <end position="479"/>
    </location>
</feature>
<name>A0ABV7YNC7_9ACTN</name>
<evidence type="ECO:0000256" key="1">
    <source>
        <dbReference type="SAM" id="SignalP"/>
    </source>
</evidence>
<dbReference type="SUPFAM" id="SSF51445">
    <property type="entry name" value="(Trans)glycosidases"/>
    <property type="match status" value="1"/>
</dbReference>
<dbReference type="InterPro" id="IPR017853">
    <property type="entry name" value="GH"/>
</dbReference>
<sequence>MGRRALLGGVGGVLATGAFAPPAAALAPSEAESSDRHADSGPDKRLVGAGVHFIAQRKGFIDSQLRLLRDAEARAIRDEVHWAQVEVEKGVLAVPAEKDSWVRRAAAAGLEVLLILDYSNPFYDNYDRPTSDEAIAAFTRYATFLARHFKGVVRRFEIWNEWDIRIGGGGISSGGTPEDYMRLVRSVYPALKAVDPKITVAAGAMTNAAMFNGFLDATLANGLLDNCDVVAIHPYNWGDLPLDLRRPEIWVQSRIERVQDKLRSHNAGNDVPLYITEMSWPTQLDARGIAPDWAAAYCARSYLIAATLPYIKGYWWYDLQDDGWNSASNEHNFGLVRADDTPKPAFYAYAGISSLFANGRYEGQLATGDPEIWALRFGSPRSPDTLALWNSYMDDDWSVVLRDTRGNGAGELRIEQLGHPARRSRWGRREWYSGTQTQPVIPHELEITLRRAPVLISGNLDGVTITRVTKRVFPESQRP</sequence>
<dbReference type="EMBL" id="JBHRZH010000041">
    <property type="protein sequence ID" value="MFC3765640.1"/>
    <property type="molecule type" value="Genomic_DNA"/>
</dbReference>
<dbReference type="PANTHER" id="PTHR12631:SF10">
    <property type="entry name" value="BETA-XYLOSIDASE-LIKE PROTEIN-RELATED"/>
    <property type="match status" value="1"/>
</dbReference>
<reference evidence="3" key="1">
    <citation type="journal article" date="2019" name="Int. J. Syst. Evol. Microbiol.">
        <title>The Global Catalogue of Microorganisms (GCM) 10K type strain sequencing project: providing services to taxonomists for standard genome sequencing and annotation.</title>
        <authorList>
            <consortium name="The Broad Institute Genomics Platform"/>
            <consortium name="The Broad Institute Genome Sequencing Center for Infectious Disease"/>
            <person name="Wu L."/>
            <person name="Ma J."/>
        </authorList>
    </citation>
    <scope>NUCLEOTIDE SEQUENCE [LARGE SCALE GENOMIC DNA]</scope>
    <source>
        <strain evidence="3">CGMCC 4.7241</strain>
    </source>
</reference>
<comment type="caution">
    <text evidence="2">The sequence shown here is derived from an EMBL/GenBank/DDBJ whole genome shotgun (WGS) entry which is preliminary data.</text>
</comment>